<dbReference type="PANTHER" id="PTHR11039">
    <property type="entry name" value="NEBULIN"/>
    <property type="match status" value="1"/>
</dbReference>
<accession>A0ABU7E151</accession>
<dbReference type="SMART" id="SM00227">
    <property type="entry name" value="NEBU"/>
    <property type="match status" value="3"/>
</dbReference>
<dbReference type="PROSITE" id="PS51216">
    <property type="entry name" value="NEBULIN"/>
    <property type="match status" value="2"/>
</dbReference>
<dbReference type="Gene3D" id="2.30.30.40">
    <property type="entry name" value="SH3 Domains"/>
    <property type="match status" value="1"/>
</dbReference>
<dbReference type="InterPro" id="IPR055297">
    <property type="entry name" value="NEBU/NEBL"/>
</dbReference>
<evidence type="ECO:0000256" key="3">
    <source>
        <dbReference type="ARBA" id="ARBA00023203"/>
    </source>
</evidence>
<dbReference type="PANTHER" id="PTHR11039:SF48">
    <property type="entry name" value="NEBULETTE"/>
    <property type="match status" value="1"/>
</dbReference>
<keyword evidence="7" id="KW-1185">Reference proteome</keyword>
<organism evidence="6 7">
    <name type="scientific">Characodon lateralis</name>
    <dbReference type="NCBI Taxonomy" id="208331"/>
    <lineage>
        <taxon>Eukaryota</taxon>
        <taxon>Metazoa</taxon>
        <taxon>Chordata</taxon>
        <taxon>Craniata</taxon>
        <taxon>Vertebrata</taxon>
        <taxon>Euteleostomi</taxon>
        <taxon>Actinopterygii</taxon>
        <taxon>Neopterygii</taxon>
        <taxon>Teleostei</taxon>
        <taxon>Neoteleostei</taxon>
        <taxon>Acanthomorphata</taxon>
        <taxon>Ovalentaria</taxon>
        <taxon>Atherinomorphae</taxon>
        <taxon>Cyprinodontiformes</taxon>
        <taxon>Goodeidae</taxon>
        <taxon>Characodon</taxon>
    </lineage>
</organism>
<evidence type="ECO:0000256" key="4">
    <source>
        <dbReference type="PROSITE-ProRule" id="PRU00192"/>
    </source>
</evidence>
<gene>
    <name evidence="6" type="ORF">CHARACLAT_017046</name>
</gene>
<dbReference type="SUPFAM" id="SSF50044">
    <property type="entry name" value="SH3-domain"/>
    <property type="match status" value="1"/>
</dbReference>
<comment type="caution">
    <text evidence="6">The sequence shown here is derived from an EMBL/GenBank/DDBJ whole genome shotgun (WGS) entry which is preliminary data.</text>
</comment>
<dbReference type="Pfam" id="PF00880">
    <property type="entry name" value="Nebulin"/>
    <property type="match status" value="2"/>
</dbReference>
<dbReference type="InterPro" id="IPR001452">
    <property type="entry name" value="SH3_domain"/>
</dbReference>
<keyword evidence="1 4" id="KW-0728">SH3 domain</keyword>
<dbReference type="InterPro" id="IPR000900">
    <property type="entry name" value="Nebulin_repeat"/>
</dbReference>
<evidence type="ECO:0000256" key="2">
    <source>
        <dbReference type="ARBA" id="ARBA00022737"/>
    </source>
</evidence>
<sequence>VKYKQTPAKTTSVAVTPEVERVKQNQENISSVKYRRGLQELRGRSCTELDTPEYRRVRRTQDSVSMAKYHEDFERTRGRGFTPGLDDPSMERYQRANQMMGEAAYSKGIHPQGVEMDRRPGGIIVAPVLPGAYHHHHQGLQMQQHQQYHGYMHQTSMSSVRSVTSPPQSATSRVYRALYDYAAQDHDEVSFRDGDVIINAQPIDEGWMYGTVQRTGKSGMLPANYVECCN</sequence>
<dbReference type="SMART" id="SM00326">
    <property type="entry name" value="SH3"/>
    <property type="match status" value="1"/>
</dbReference>
<dbReference type="PRINTS" id="PR00452">
    <property type="entry name" value="SH3DOMAIN"/>
</dbReference>
<keyword evidence="2" id="KW-0677">Repeat</keyword>
<evidence type="ECO:0000256" key="1">
    <source>
        <dbReference type="ARBA" id="ARBA00022443"/>
    </source>
</evidence>
<evidence type="ECO:0000313" key="6">
    <source>
        <dbReference type="EMBL" id="MED6281022.1"/>
    </source>
</evidence>
<evidence type="ECO:0000313" key="7">
    <source>
        <dbReference type="Proteomes" id="UP001352852"/>
    </source>
</evidence>
<protein>
    <recommendedName>
        <fullName evidence="5">SH3 domain-containing protein</fullName>
    </recommendedName>
</protein>
<evidence type="ECO:0000259" key="5">
    <source>
        <dbReference type="PROSITE" id="PS50002"/>
    </source>
</evidence>
<dbReference type="CDD" id="cd11789">
    <property type="entry name" value="SH3_Nebulin_family_C"/>
    <property type="match status" value="1"/>
</dbReference>
<keyword evidence="3" id="KW-0009">Actin-binding</keyword>
<dbReference type="InterPro" id="IPR036028">
    <property type="entry name" value="SH3-like_dom_sf"/>
</dbReference>
<dbReference type="Pfam" id="PF14604">
    <property type="entry name" value="SH3_9"/>
    <property type="match status" value="1"/>
</dbReference>
<reference evidence="6 7" key="1">
    <citation type="submission" date="2021-06" db="EMBL/GenBank/DDBJ databases">
        <authorList>
            <person name="Palmer J.M."/>
        </authorList>
    </citation>
    <scope>NUCLEOTIDE SEQUENCE [LARGE SCALE GENOMIC DNA]</scope>
    <source>
        <strain evidence="6 7">CL_MEX2019</strain>
        <tissue evidence="6">Muscle</tissue>
    </source>
</reference>
<name>A0ABU7E151_9TELE</name>
<proteinExistence type="predicted"/>
<dbReference type="EMBL" id="JAHUTJ010042399">
    <property type="protein sequence ID" value="MED6281022.1"/>
    <property type="molecule type" value="Genomic_DNA"/>
</dbReference>
<feature type="domain" description="SH3" evidence="5">
    <location>
        <begin position="170"/>
        <end position="230"/>
    </location>
</feature>
<dbReference type="Proteomes" id="UP001352852">
    <property type="component" value="Unassembled WGS sequence"/>
</dbReference>
<dbReference type="PROSITE" id="PS50002">
    <property type="entry name" value="SH3"/>
    <property type="match status" value="1"/>
</dbReference>
<feature type="non-terminal residue" evidence="6">
    <location>
        <position position="1"/>
    </location>
</feature>